<sequence length="142" mass="16601">MLDRRTQIEILEFYVGSVVAVTSSDPHSADKVSRFLGKHMTNFNHKFHDALSRHLRDYPKLWRPKKGPQFSQCEELAEKVTREMQEQVSAKEISSALKRIRDRLLRLEKGLYTSTYGIRKSLDIVEPSRSYGPRLRRRNRGA</sequence>
<dbReference type="RefSeq" id="XP_037891114.1">
    <property type="nucleotide sequence ID" value="XM_038035186.1"/>
</dbReference>
<dbReference type="GeneID" id="119638418"/>
<reference evidence="2" key="1">
    <citation type="submission" date="2025-08" db="UniProtKB">
        <authorList>
            <consortium name="RefSeq"/>
        </authorList>
    </citation>
    <scope>IDENTIFICATION</scope>
    <source>
        <tissue evidence="2">Whole body pupa</tissue>
    </source>
</reference>
<organism evidence="1 2">
    <name type="scientific">Glossina fuscipes</name>
    <dbReference type="NCBI Taxonomy" id="7396"/>
    <lineage>
        <taxon>Eukaryota</taxon>
        <taxon>Metazoa</taxon>
        <taxon>Ecdysozoa</taxon>
        <taxon>Arthropoda</taxon>
        <taxon>Hexapoda</taxon>
        <taxon>Insecta</taxon>
        <taxon>Pterygota</taxon>
        <taxon>Neoptera</taxon>
        <taxon>Endopterygota</taxon>
        <taxon>Diptera</taxon>
        <taxon>Brachycera</taxon>
        <taxon>Muscomorpha</taxon>
        <taxon>Hippoboscoidea</taxon>
        <taxon>Glossinidae</taxon>
        <taxon>Glossina</taxon>
    </lineage>
</organism>
<proteinExistence type="predicted"/>
<gene>
    <name evidence="2" type="primary">LOC119638418</name>
</gene>
<dbReference type="Proteomes" id="UP000092443">
    <property type="component" value="Unplaced"/>
</dbReference>
<evidence type="ECO:0000313" key="2">
    <source>
        <dbReference type="RefSeq" id="XP_037891114.1"/>
    </source>
</evidence>
<keyword evidence="1" id="KW-1185">Reference proteome</keyword>
<accession>A0A9C5Z765</accession>
<name>A0A9C5Z765_9MUSC</name>
<dbReference type="KEGG" id="gfs:119638418"/>
<protein>
    <submittedName>
        <fullName evidence="2">39S ribosomal protein L19, mitochondrial-like</fullName>
    </submittedName>
</protein>
<evidence type="ECO:0000313" key="1">
    <source>
        <dbReference type="Proteomes" id="UP000092443"/>
    </source>
</evidence>
<dbReference type="AlphaFoldDB" id="A0A9C5Z765"/>